<reference evidence="5 6" key="1">
    <citation type="submission" date="2019-04" db="EMBL/GenBank/DDBJ databases">
        <title>Friends and foes A comparative genomics study of 23 Aspergillus species from section Flavi.</title>
        <authorList>
            <consortium name="DOE Joint Genome Institute"/>
            <person name="Kjaerbolling I."/>
            <person name="Vesth T."/>
            <person name="Frisvad J.C."/>
            <person name="Nybo J.L."/>
            <person name="Theobald S."/>
            <person name="Kildgaard S."/>
            <person name="Isbrandt T."/>
            <person name="Kuo A."/>
            <person name="Sato A."/>
            <person name="Lyhne E.K."/>
            <person name="Kogle M.E."/>
            <person name="Wiebenga A."/>
            <person name="Kun R.S."/>
            <person name="Lubbers R.J."/>
            <person name="Makela M.R."/>
            <person name="Barry K."/>
            <person name="Chovatia M."/>
            <person name="Clum A."/>
            <person name="Daum C."/>
            <person name="Haridas S."/>
            <person name="He G."/>
            <person name="LaButti K."/>
            <person name="Lipzen A."/>
            <person name="Mondo S."/>
            <person name="Riley R."/>
            <person name="Salamov A."/>
            <person name="Simmons B.A."/>
            <person name="Magnuson J.K."/>
            <person name="Henrissat B."/>
            <person name="Mortensen U.H."/>
            <person name="Larsen T.O."/>
            <person name="Devries R.P."/>
            <person name="Grigoriev I.V."/>
            <person name="Machida M."/>
            <person name="Baker S.E."/>
            <person name="Andersen M.R."/>
        </authorList>
    </citation>
    <scope>NUCLEOTIDE SEQUENCE [LARGE SCALE GENOMIC DNA]</scope>
    <source>
        <strain evidence="5 6">CBS 151.66</strain>
    </source>
</reference>
<keyword evidence="3" id="KW-0949">S-adenosyl-L-methionine</keyword>
<dbReference type="EMBL" id="ML732301">
    <property type="protein sequence ID" value="KAB8070462.1"/>
    <property type="molecule type" value="Genomic_DNA"/>
</dbReference>
<dbReference type="InterPro" id="IPR029063">
    <property type="entry name" value="SAM-dependent_MTases_sf"/>
</dbReference>
<evidence type="ECO:0000256" key="1">
    <source>
        <dbReference type="ARBA" id="ARBA00005179"/>
    </source>
</evidence>
<organism evidence="5 6">
    <name type="scientific">Aspergillus leporis</name>
    <dbReference type="NCBI Taxonomy" id="41062"/>
    <lineage>
        <taxon>Eukaryota</taxon>
        <taxon>Fungi</taxon>
        <taxon>Dikarya</taxon>
        <taxon>Ascomycota</taxon>
        <taxon>Pezizomycotina</taxon>
        <taxon>Eurotiomycetes</taxon>
        <taxon>Eurotiomycetidae</taxon>
        <taxon>Eurotiales</taxon>
        <taxon>Aspergillaceae</taxon>
        <taxon>Aspergillus</taxon>
        <taxon>Aspergillus subgen. Circumdati</taxon>
    </lineage>
</organism>
<dbReference type="CDD" id="cd02440">
    <property type="entry name" value="AdoMet_MTases"/>
    <property type="match status" value="1"/>
</dbReference>
<evidence type="ECO:0000313" key="6">
    <source>
        <dbReference type="Proteomes" id="UP000326565"/>
    </source>
</evidence>
<dbReference type="PANTHER" id="PTHR35897:SF1">
    <property type="entry name" value="METHYLTRANSFERASE AUSD"/>
    <property type="match status" value="1"/>
</dbReference>
<gene>
    <name evidence="5" type="ORF">BDV29DRAFT_160409</name>
</gene>
<name>A0A5N5WTN8_9EURO</name>
<evidence type="ECO:0000256" key="3">
    <source>
        <dbReference type="ARBA" id="ARBA00022691"/>
    </source>
</evidence>
<dbReference type="InterPro" id="IPR051654">
    <property type="entry name" value="Meroterpenoid_MTases"/>
</dbReference>
<protein>
    <submittedName>
        <fullName evidence="5">Uncharacterized protein</fullName>
    </submittedName>
</protein>
<accession>A0A5N5WTN8</accession>
<proteinExistence type="inferred from homology"/>
<dbReference type="Proteomes" id="UP000326565">
    <property type="component" value="Unassembled WGS sequence"/>
</dbReference>
<comment type="similarity">
    <text evidence="4">Belongs to the class I-like SAM-binding methyltransferase superfamily.</text>
</comment>
<dbReference type="OrthoDB" id="2094832at2759"/>
<dbReference type="GO" id="GO:0016740">
    <property type="term" value="F:transferase activity"/>
    <property type="evidence" value="ECO:0007669"/>
    <property type="project" value="UniProtKB-KW"/>
</dbReference>
<dbReference type="Gene3D" id="3.40.50.150">
    <property type="entry name" value="Vaccinia Virus protein VP39"/>
    <property type="match status" value="1"/>
</dbReference>
<sequence>MITPTESSQGWTDSINLSGLKNSEAGRFLSEYARIPGPKLEDHVKDIAHRGWTIKSYPCFQKLTFLHFDLMQSPIYDTIIAQTQAGGIFLDLGCGLGQDIRRLVYDHAPADRLIGMDIIPEYVQLGYQLFHDDETRLKSQFLVQDFFVDTHELDGIKQRIMVMNSGYFLHLWNWDKQLQAAKRMIQLMAPKTRAVITGVHFGRDEVSGLWEGVPADLEEMFLHNPETLKRLWEEAALATGSKWRLWCRAEDDEYCKSLDSRGCRLRWIVERE</sequence>
<dbReference type="AlphaFoldDB" id="A0A5N5WTN8"/>
<keyword evidence="6" id="KW-1185">Reference proteome</keyword>
<dbReference type="PANTHER" id="PTHR35897">
    <property type="entry name" value="METHYLTRANSFERASE AUSD"/>
    <property type="match status" value="1"/>
</dbReference>
<evidence type="ECO:0000313" key="5">
    <source>
        <dbReference type="EMBL" id="KAB8070462.1"/>
    </source>
</evidence>
<comment type="pathway">
    <text evidence="1">Secondary metabolite biosynthesis.</text>
</comment>
<evidence type="ECO:0000256" key="2">
    <source>
        <dbReference type="ARBA" id="ARBA00022679"/>
    </source>
</evidence>
<evidence type="ECO:0000256" key="4">
    <source>
        <dbReference type="ARBA" id="ARBA00038314"/>
    </source>
</evidence>
<dbReference type="SUPFAM" id="SSF53335">
    <property type="entry name" value="S-adenosyl-L-methionine-dependent methyltransferases"/>
    <property type="match status" value="1"/>
</dbReference>
<keyword evidence="2" id="KW-0808">Transferase</keyword>